<proteinExistence type="predicted"/>
<gene>
    <name evidence="1" type="ORF">RUM44_008284</name>
</gene>
<reference evidence="1 2" key="1">
    <citation type="submission" date="2023-09" db="EMBL/GenBank/DDBJ databases">
        <title>Genomes of two closely related lineages of the louse Polyplax serrata with different host specificities.</title>
        <authorList>
            <person name="Martinu J."/>
            <person name="Tarabai H."/>
            <person name="Stefka J."/>
            <person name="Hypsa V."/>
        </authorList>
    </citation>
    <scope>NUCLEOTIDE SEQUENCE [LARGE SCALE GENOMIC DNA]</scope>
    <source>
        <strain evidence="1">98ZLc_SE</strain>
    </source>
</reference>
<comment type="caution">
    <text evidence="1">The sequence shown here is derived from an EMBL/GenBank/DDBJ whole genome shotgun (WGS) entry which is preliminary data.</text>
</comment>
<protein>
    <submittedName>
        <fullName evidence="1">Uncharacterized protein</fullName>
    </submittedName>
</protein>
<dbReference type="EMBL" id="JAWJWF010000002">
    <property type="protein sequence ID" value="KAK6637862.1"/>
    <property type="molecule type" value="Genomic_DNA"/>
</dbReference>
<name>A0ABR1BC06_POLSC</name>
<accession>A0ABR1BC06</accession>
<evidence type="ECO:0000313" key="1">
    <source>
        <dbReference type="EMBL" id="KAK6637862.1"/>
    </source>
</evidence>
<keyword evidence="2" id="KW-1185">Reference proteome</keyword>
<dbReference type="Proteomes" id="UP001359485">
    <property type="component" value="Unassembled WGS sequence"/>
</dbReference>
<evidence type="ECO:0000313" key="2">
    <source>
        <dbReference type="Proteomes" id="UP001359485"/>
    </source>
</evidence>
<sequence>MVGLRTKIYDVVRFSYLRRGIRTPFEGQSSTKAFLSDLTDGTFPTDSAAEPAGGQMKIEIIELPYQVTRIKGFGFGAPDTGFDGLSEM</sequence>
<organism evidence="1 2">
    <name type="scientific">Polyplax serrata</name>
    <name type="common">Common mouse louse</name>
    <dbReference type="NCBI Taxonomy" id="468196"/>
    <lineage>
        <taxon>Eukaryota</taxon>
        <taxon>Metazoa</taxon>
        <taxon>Ecdysozoa</taxon>
        <taxon>Arthropoda</taxon>
        <taxon>Hexapoda</taxon>
        <taxon>Insecta</taxon>
        <taxon>Pterygota</taxon>
        <taxon>Neoptera</taxon>
        <taxon>Paraneoptera</taxon>
        <taxon>Psocodea</taxon>
        <taxon>Troctomorpha</taxon>
        <taxon>Phthiraptera</taxon>
        <taxon>Anoplura</taxon>
        <taxon>Polyplacidae</taxon>
        <taxon>Polyplax</taxon>
    </lineage>
</organism>